<feature type="signal peptide" evidence="3">
    <location>
        <begin position="1"/>
        <end position="28"/>
    </location>
</feature>
<dbReference type="Gene3D" id="3.10.350.10">
    <property type="entry name" value="LysM domain"/>
    <property type="match status" value="2"/>
</dbReference>
<dbReference type="FunFam" id="2.160.20.10:FF:000049">
    <property type="entry name" value="Putative exo-beta-1,3-glucanase"/>
    <property type="match status" value="1"/>
</dbReference>
<dbReference type="EMBL" id="JAJTJA010000005">
    <property type="protein sequence ID" value="KAH8698403.1"/>
    <property type="molecule type" value="Genomic_DNA"/>
</dbReference>
<dbReference type="GeneID" id="70249284"/>
<dbReference type="InterPro" id="IPR052210">
    <property type="entry name" value="LysM1-like"/>
</dbReference>
<dbReference type="GO" id="GO:0008061">
    <property type="term" value="F:chitin binding"/>
    <property type="evidence" value="ECO:0007669"/>
    <property type="project" value="UniProtKB-KW"/>
</dbReference>
<dbReference type="SUPFAM" id="SSF51126">
    <property type="entry name" value="Pectin lyase-like"/>
    <property type="match status" value="2"/>
</dbReference>
<dbReference type="PROSITE" id="PS51782">
    <property type="entry name" value="LYSM"/>
    <property type="match status" value="1"/>
</dbReference>
<dbReference type="SUPFAM" id="SSF54106">
    <property type="entry name" value="LysM domain"/>
    <property type="match status" value="1"/>
</dbReference>
<reference evidence="5" key="1">
    <citation type="submission" date="2021-12" db="EMBL/GenBank/DDBJ databases">
        <title>Convergent genome expansion in fungi linked to evolution of root-endophyte symbiosis.</title>
        <authorList>
            <consortium name="DOE Joint Genome Institute"/>
            <person name="Ke Y.-H."/>
            <person name="Bonito G."/>
            <person name="Liao H.-L."/>
            <person name="Looney B."/>
            <person name="Rojas-Flechas A."/>
            <person name="Nash J."/>
            <person name="Hameed K."/>
            <person name="Schadt C."/>
            <person name="Martin F."/>
            <person name="Crous P.W."/>
            <person name="Miettinen O."/>
            <person name="Magnuson J.K."/>
            <person name="Labbe J."/>
            <person name="Jacobson D."/>
            <person name="Doktycz M.J."/>
            <person name="Veneault-Fourrey C."/>
            <person name="Kuo A."/>
            <person name="Mondo S."/>
            <person name="Calhoun S."/>
            <person name="Riley R."/>
            <person name="Ohm R."/>
            <person name="LaButti K."/>
            <person name="Andreopoulos B."/>
            <person name="Pangilinan J."/>
            <person name="Nolan M."/>
            <person name="Tritt A."/>
            <person name="Clum A."/>
            <person name="Lipzen A."/>
            <person name="Daum C."/>
            <person name="Barry K."/>
            <person name="Grigoriev I.V."/>
            <person name="Vilgalys R."/>
        </authorList>
    </citation>
    <scope>NUCLEOTIDE SEQUENCE</scope>
    <source>
        <strain evidence="5">PMI_201</strain>
    </source>
</reference>
<keyword evidence="2" id="KW-0843">Virulence</keyword>
<feature type="chain" id="PRO_5041909604" evidence="3">
    <location>
        <begin position="29"/>
        <end position="1387"/>
    </location>
</feature>
<feature type="domain" description="LysM" evidence="4">
    <location>
        <begin position="1166"/>
        <end position="1212"/>
    </location>
</feature>
<dbReference type="InterPro" id="IPR011050">
    <property type="entry name" value="Pectin_lyase_fold/virulence"/>
</dbReference>
<dbReference type="Proteomes" id="UP001201262">
    <property type="component" value="Unassembled WGS sequence"/>
</dbReference>
<dbReference type="InterPro" id="IPR018392">
    <property type="entry name" value="LysM"/>
</dbReference>
<evidence type="ECO:0000256" key="2">
    <source>
        <dbReference type="ARBA" id="ARBA00023026"/>
    </source>
</evidence>
<gene>
    <name evidence="5" type="ORF">BGW36DRAFT_406380</name>
</gene>
<protein>
    <submittedName>
        <fullName evidence="5">Pectate lyase superfamily protein-domain-containing protein</fullName>
    </submittedName>
</protein>
<evidence type="ECO:0000256" key="3">
    <source>
        <dbReference type="SAM" id="SignalP"/>
    </source>
</evidence>
<dbReference type="Pfam" id="PF12708">
    <property type="entry name" value="Pect-lyase_RHGA_epim"/>
    <property type="match status" value="2"/>
</dbReference>
<evidence type="ECO:0000313" key="5">
    <source>
        <dbReference type="EMBL" id="KAH8698403.1"/>
    </source>
</evidence>
<dbReference type="CDD" id="cd23668">
    <property type="entry name" value="GH55_beta13glucanase-like"/>
    <property type="match status" value="1"/>
</dbReference>
<sequence length="1387" mass="151905">MKGLLMQNMAASTLFYLLLFGYFLPTLASQHLHNNHQYLHHRSNDTAGHTTQSAQDTVEKALKALRIANQLRVQNVQFNKYEFENSTANQTQSVIIPLLDYADPVKNASLSKLHRRQATNETEGMGANPKYGYILSPELIEAAKEVAESVPPSNWDLNYAEVAEGMRAKYGSRNNDTIAMTQSLVHTNGLSRYTEVDQPVSLQQPMQEARVKRAGSSYWMAKIEQNGASPYAPADYKVWRNVMDYGAKGDGVTDDTAAINRAISEGSRCGPGCHSSTRFPAVVWFPPGTYLVSSPIIQYYNTQFLGDPTNLPTILAASSFVGLGVITSDVYVGQTEEWYLNTNNFLRSIKNFKIDITRTDQSAYVCGIHWQVAQGTSLENIDFYMLQNVAGNTQQGIYMENGSGGFLADLTFVGGNFGAYFGNQQFTTSHLVFVNCKTALQIHWDWVWTMQDVVIESCGTGLVVTGGAGGPLSTGQSLGSLVLVDAIIANTPNGIVTSLYAENSTSLLLQNVGFFNVQNAVTDSVLSKVLLAGATRVTGANGANNFANGENIPVMNRTESLLSSQLAYVKPNFYTRRRPKYTDIGMSQIINIKTAGAKGDGVTDDTSALSSIFAAAANMSSIVFIPYGVYVVTDTVKIPIGSRIIGQAWPQIMGKGPKFSNPLEKRAVIQVGEPGESGVVEIQDLLFTVSGNTVGAVLVEWNIHEISQGSTGLWVFVANFLIILDSHFRVGGAVGSNLQAAQCPKGNGVNKNCIAAAALLHMTPKSSAYLENVWMWTADHDLDASDEVQIDIFSGRGALIESHGPTWLYGTAAEHNVLYQYQISSASNILMGMIQTEAPYFQPHPKAPLPIVTGIFPNDPMFTDCATDSKTCAVSWAVRIVNSSTVYLLGAGLYSWFSDYSQDCLTTENCQDKGFDIQESHDLWIYNLITKAIVEMISPVNEIATLAKNNKNGFMSSIMAWLKGSEQTTGQKTFPGFTIYSPDDLPSTFSAECITALSATIDCDLYVFDFYETAYHGSLGNETLTDSVCDKGCGESLGNWVHDVQRNCAGYTLFSNPADRFGGNMWAGWNETCYKDPTTNLYCNDIIQNFTRVATVDDMSHDELCSYCYKTKLQLMQSSQYSYYNEIFKHSLETVVSKCGIAANTTIPSSLTIIEPAEEPICISENIYTTKDGDTCTSIALDYSLSSAALYMGNQNLIHDCQKVAKGAKLCLPLSCEHTYILQDQDTCRSIERANAVVLYNNSRAIKSVLRQFNPWIDTHCTNLHETSQAYGSVLCLSPQYGYFNTTDPVHTSRNPFAVGQSDGYGAYPIDPPLNYTVAPGTTLRCGKWHVASESESCAQICIQDEITNKLFLDVNPSLSFENCTQGLVSGYAYCTGPMRGWNYTAT</sequence>
<evidence type="ECO:0000313" key="6">
    <source>
        <dbReference type="Proteomes" id="UP001201262"/>
    </source>
</evidence>
<evidence type="ECO:0000256" key="1">
    <source>
        <dbReference type="ARBA" id="ARBA00022669"/>
    </source>
</evidence>
<dbReference type="InterPro" id="IPR036779">
    <property type="entry name" value="LysM_dom_sf"/>
</dbReference>
<dbReference type="RefSeq" id="XP_046072867.1">
    <property type="nucleotide sequence ID" value="XM_046218997.1"/>
</dbReference>
<dbReference type="InterPro" id="IPR024535">
    <property type="entry name" value="RHGA/B-epi-like_pectate_lyase"/>
</dbReference>
<evidence type="ECO:0000259" key="4">
    <source>
        <dbReference type="PROSITE" id="PS51782"/>
    </source>
</evidence>
<dbReference type="PANTHER" id="PTHR34997:SF16">
    <property type="entry name" value="LYSM DOMAIN-CONTAINING PROTEIN"/>
    <property type="match status" value="1"/>
</dbReference>
<proteinExistence type="predicted"/>
<accession>A0AAD4KWF5</accession>
<dbReference type="CDD" id="cd00118">
    <property type="entry name" value="LysM"/>
    <property type="match status" value="1"/>
</dbReference>
<comment type="caution">
    <text evidence="5">The sequence shown here is derived from an EMBL/GenBank/DDBJ whole genome shotgun (WGS) entry which is preliminary data.</text>
</comment>
<dbReference type="InterPro" id="IPR012334">
    <property type="entry name" value="Pectin_lyas_fold"/>
</dbReference>
<keyword evidence="5" id="KW-0456">Lyase</keyword>
<dbReference type="Gene3D" id="2.160.20.10">
    <property type="entry name" value="Single-stranded right-handed beta-helix, Pectin lyase-like"/>
    <property type="match status" value="2"/>
</dbReference>
<keyword evidence="6" id="KW-1185">Reference proteome</keyword>
<organism evidence="5 6">
    <name type="scientific">Talaromyces proteolyticus</name>
    <dbReference type="NCBI Taxonomy" id="1131652"/>
    <lineage>
        <taxon>Eukaryota</taxon>
        <taxon>Fungi</taxon>
        <taxon>Dikarya</taxon>
        <taxon>Ascomycota</taxon>
        <taxon>Pezizomycotina</taxon>
        <taxon>Eurotiomycetes</taxon>
        <taxon>Eurotiomycetidae</taxon>
        <taxon>Eurotiales</taxon>
        <taxon>Trichocomaceae</taxon>
        <taxon>Talaromyces</taxon>
        <taxon>Talaromyces sect. Bacilispori</taxon>
    </lineage>
</organism>
<dbReference type="PANTHER" id="PTHR34997">
    <property type="entry name" value="AM15"/>
    <property type="match status" value="1"/>
</dbReference>
<name>A0AAD4KWF5_9EURO</name>
<keyword evidence="3" id="KW-0732">Signal</keyword>
<dbReference type="GO" id="GO:0016829">
    <property type="term" value="F:lyase activity"/>
    <property type="evidence" value="ECO:0007669"/>
    <property type="project" value="UniProtKB-KW"/>
</dbReference>
<keyword evidence="1" id="KW-0147">Chitin-binding</keyword>